<evidence type="ECO:0008006" key="4">
    <source>
        <dbReference type="Google" id="ProtNLM"/>
    </source>
</evidence>
<feature type="transmembrane region" description="Helical" evidence="1">
    <location>
        <begin position="7"/>
        <end position="28"/>
    </location>
</feature>
<reference evidence="2 3" key="1">
    <citation type="submission" date="2019-09" db="EMBL/GenBank/DDBJ databases">
        <authorList>
            <person name="Khan S.A."/>
            <person name="Jeon C.O."/>
            <person name="Chun B.H."/>
            <person name="Jeong S.E."/>
        </authorList>
    </citation>
    <scope>NUCLEOTIDE SEQUENCE [LARGE SCALE GENOMIC DNA]</scope>
    <source>
        <strain evidence="2 3">KCTC 42508</strain>
    </source>
</reference>
<feature type="transmembrane region" description="Helical" evidence="1">
    <location>
        <begin position="76"/>
        <end position="92"/>
    </location>
</feature>
<name>A0A5B2TVU6_9FLAO</name>
<dbReference type="RefSeq" id="WP_154917056.1">
    <property type="nucleotide sequence ID" value="NZ_VUOE01000001.1"/>
</dbReference>
<keyword evidence="1" id="KW-0812">Transmembrane</keyword>
<feature type="transmembrane region" description="Helical" evidence="1">
    <location>
        <begin position="40"/>
        <end position="56"/>
    </location>
</feature>
<feature type="transmembrane region" description="Helical" evidence="1">
    <location>
        <begin position="129"/>
        <end position="152"/>
    </location>
</feature>
<evidence type="ECO:0000256" key="1">
    <source>
        <dbReference type="SAM" id="Phobius"/>
    </source>
</evidence>
<gene>
    <name evidence="2" type="ORF">F0361_02350</name>
</gene>
<evidence type="ECO:0000313" key="3">
    <source>
        <dbReference type="Proteomes" id="UP000323188"/>
    </source>
</evidence>
<accession>A0A5B2TVU6</accession>
<feature type="transmembrane region" description="Helical" evidence="1">
    <location>
        <begin position="196"/>
        <end position="214"/>
    </location>
</feature>
<comment type="caution">
    <text evidence="2">The sequence shown here is derived from an EMBL/GenBank/DDBJ whole genome shotgun (WGS) entry which is preliminary data.</text>
</comment>
<keyword evidence="1" id="KW-1133">Transmembrane helix</keyword>
<protein>
    <recommendedName>
        <fullName evidence="4">Prenyltransferase</fullName>
    </recommendedName>
</protein>
<dbReference type="AlphaFoldDB" id="A0A5B2TVU6"/>
<feature type="transmembrane region" description="Helical" evidence="1">
    <location>
        <begin position="98"/>
        <end position="117"/>
    </location>
</feature>
<keyword evidence="1" id="KW-0472">Membrane</keyword>
<feature type="transmembrane region" description="Helical" evidence="1">
    <location>
        <begin position="226"/>
        <end position="243"/>
    </location>
</feature>
<organism evidence="2 3">
    <name type="scientific">Maribacter flavus</name>
    <dbReference type="NCBI Taxonomy" id="1658664"/>
    <lineage>
        <taxon>Bacteria</taxon>
        <taxon>Pseudomonadati</taxon>
        <taxon>Bacteroidota</taxon>
        <taxon>Flavobacteriia</taxon>
        <taxon>Flavobacteriales</taxon>
        <taxon>Flavobacteriaceae</taxon>
        <taxon>Maribacter</taxon>
    </lineage>
</organism>
<dbReference type="Proteomes" id="UP000323188">
    <property type="component" value="Unassembled WGS sequence"/>
</dbReference>
<feature type="transmembrane region" description="Helical" evidence="1">
    <location>
        <begin position="250"/>
        <end position="269"/>
    </location>
</feature>
<dbReference type="EMBL" id="VUOE01000001">
    <property type="protein sequence ID" value="KAA2218484.1"/>
    <property type="molecule type" value="Genomic_DNA"/>
</dbReference>
<proteinExistence type="predicted"/>
<evidence type="ECO:0000313" key="2">
    <source>
        <dbReference type="EMBL" id="KAA2218484.1"/>
    </source>
</evidence>
<sequence>MGMFKRLFNFYINASIHVAFGVFALTHVTIKTFGFIGDDHLAWFLFFGTIVCYNFIKYGVEAKKYIIVANPYQKNIQIVSFLAALIGSYHAYFLQRDIWLGILVLVLLTGLYAIPVLPNARNLRNLGGLKLFLVALVWAGATVVLPTLGSLHTVTWDIWVETAQRFFFVLALLIPFEIRDLRYDDPALRTLPQRFGVWRTKLIGVLFVLLFYVLTFFKDEVLEVEIIVKTLLFFGLIVLMFSFGKNQGRFFASFWVEAIPIAWYFLWVLCLCWC</sequence>